<evidence type="ECO:0000313" key="2">
    <source>
        <dbReference type="EMBL" id="GAA2175165.1"/>
    </source>
</evidence>
<dbReference type="PROSITE" id="PS50895">
    <property type="entry name" value="SURF1"/>
    <property type="match status" value="1"/>
</dbReference>
<keyword evidence="1" id="KW-0812">Transmembrane</keyword>
<evidence type="ECO:0000313" key="3">
    <source>
        <dbReference type="Proteomes" id="UP001501599"/>
    </source>
</evidence>
<keyword evidence="1" id="KW-1133">Transmembrane helix</keyword>
<comment type="caution">
    <text evidence="2">The sequence shown here is derived from an EMBL/GenBank/DDBJ whole genome shotgun (WGS) entry which is preliminary data.</text>
</comment>
<protein>
    <recommendedName>
        <fullName evidence="1">SURF1-like protein</fullName>
    </recommendedName>
</protein>
<feature type="transmembrane region" description="Helical" evidence="1">
    <location>
        <begin position="217"/>
        <end position="238"/>
    </location>
</feature>
<sequence length="265" mass="28397">MPDAAQLLRPGFLEVARRPRWVAALLGAFLVAAIFAALGQWQVDRAVQQGQADERDTETAVALQDVAEPQSPLMSIAGGRIVETEATIDPDSFLTIVGRDQDGVSGAWLTARAVTDGGASLAVAIGWAPTRDAAAAAAADVDLSPGTVVGRYMPSESPSVTDFEQDTTEAMSVGDLINRWPGFEGDVYAGYVILDQAPAGLEPIVSRPPEQQTELNWLNIFYAVEWAAFMVFALYLWFRLVQDVREREGEEREDAAAAALASGDA</sequence>
<comment type="similarity">
    <text evidence="1">Belongs to the SURF1 family.</text>
</comment>
<dbReference type="EMBL" id="BAAAQT010000007">
    <property type="protein sequence ID" value="GAA2175165.1"/>
    <property type="molecule type" value="Genomic_DNA"/>
</dbReference>
<reference evidence="2 3" key="1">
    <citation type="journal article" date="2019" name="Int. J. Syst. Evol. Microbiol.">
        <title>The Global Catalogue of Microorganisms (GCM) 10K type strain sequencing project: providing services to taxonomists for standard genome sequencing and annotation.</title>
        <authorList>
            <consortium name="The Broad Institute Genomics Platform"/>
            <consortium name="The Broad Institute Genome Sequencing Center for Infectious Disease"/>
            <person name="Wu L."/>
            <person name="Ma J."/>
        </authorList>
    </citation>
    <scope>NUCLEOTIDE SEQUENCE [LARGE SCALE GENOMIC DNA]</scope>
    <source>
        <strain evidence="2 3">JCM 16026</strain>
    </source>
</reference>
<name>A0ABN3AUU5_9MICO</name>
<keyword evidence="1" id="KW-0472">Membrane</keyword>
<dbReference type="Pfam" id="PF02104">
    <property type="entry name" value="SURF1"/>
    <property type="match status" value="1"/>
</dbReference>
<dbReference type="InterPro" id="IPR002994">
    <property type="entry name" value="Surf1/Shy1"/>
</dbReference>
<evidence type="ECO:0000256" key="1">
    <source>
        <dbReference type="RuleBase" id="RU363076"/>
    </source>
</evidence>
<gene>
    <name evidence="2" type="ORF">GCM10009846_23990</name>
</gene>
<dbReference type="RefSeq" id="WP_344343965.1">
    <property type="nucleotide sequence ID" value="NZ_BAAAQT010000007.1"/>
</dbReference>
<organism evidence="2 3">
    <name type="scientific">Agrococcus versicolor</name>
    <dbReference type="NCBI Taxonomy" id="501482"/>
    <lineage>
        <taxon>Bacteria</taxon>
        <taxon>Bacillati</taxon>
        <taxon>Actinomycetota</taxon>
        <taxon>Actinomycetes</taxon>
        <taxon>Micrococcales</taxon>
        <taxon>Microbacteriaceae</taxon>
        <taxon>Agrococcus</taxon>
    </lineage>
</organism>
<accession>A0ABN3AUU5</accession>
<proteinExistence type="inferred from homology"/>
<keyword evidence="3" id="KW-1185">Reference proteome</keyword>
<comment type="subcellular location">
    <subcellularLocation>
        <location evidence="1">Cell membrane</location>
        <topology evidence="1">Multi-pass membrane protein</topology>
    </subcellularLocation>
</comment>
<dbReference type="Proteomes" id="UP001501599">
    <property type="component" value="Unassembled WGS sequence"/>
</dbReference>
<keyword evidence="1" id="KW-1003">Cell membrane</keyword>
<feature type="transmembrane region" description="Helical" evidence="1">
    <location>
        <begin position="21"/>
        <end position="41"/>
    </location>
</feature>